<dbReference type="PROSITE" id="PS51257">
    <property type="entry name" value="PROKAR_LIPOPROTEIN"/>
    <property type="match status" value="1"/>
</dbReference>
<name>A0A6N9HDG6_9BURK</name>
<evidence type="ECO:0000313" key="1">
    <source>
        <dbReference type="EMBL" id="MYN01591.1"/>
    </source>
</evidence>
<gene>
    <name evidence="1" type="ORF">GTP41_05715</name>
</gene>
<proteinExistence type="predicted"/>
<sequence>MKLTAILLVSLAMAGCTTDSSKKTASMDEGSTLAASENTASAGWDGIVQSIDSAGSLSAGGAMGATAAGAAGGYRVTVRKADGTLETVTVDAMPGYRVGDSVRYSNGALNSSPKY</sequence>
<dbReference type="Proteomes" id="UP000448575">
    <property type="component" value="Unassembled WGS sequence"/>
</dbReference>
<comment type="caution">
    <text evidence="1">The sequence shown here is derived from an EMBL/GenBank/DDBJ whole genome shotgun (WGS) entry which is preliminary data.</text>
</comment>
<reference evidence="1 2" key="1">
    <citation type="submission" date="2019-12" db="EMBL/GenBank/DDBJ databases">
        <title>Novel species isolated from a subtropical stream in China.</title>
        <authorList>
            <person name="Lu H."/>
        </authorList>
    </citation>
    <scope>NUCLEOTIDE SEQUENCE [LARGE SCALE GENOMIC DNA]</scope>
    <source>
        <strain evidence="1 2">DS3</strain>
    </source>
</reference>
<protein>
    <recommendedName>
        <fullName evidence="3">Lipoprotein</fullName>
    </recommendedName>
</protein>
<dbReference type="AlphaFoldDB" id="A0A6N9HDG6"/>
<dbReference type="RefSeq" id="WP_161024600.1">
    <property type="nucleotide sequence ID" value="NZ_WWCJ01000003.1"/>
</dbReference>
<dbReference type="EMBL" id="WWCJ01000003">
    <property type="protein sequence ID" value="MYN01591.1"/>
    <property type="molecule type" value="Genomic_DNA"/>
</dbReference>
<keyword evidence="2" id="KW-1185">Reference proteome</keyword>
<organism evidence="1 2">
    <name type="scientific">Pseudoduganella guangdongensis</name>
    <dbReference type="NCBI Taxonomy" id="2692179"/>
    <lineage>
        <taxon>Bacteria</taxon>
        <taxon>Pseudomonadati</taxon>
        <taxon>Pseudomonadota</taxon>
        <taxon>Betaproteobacteria</taxon>
        <taxon>Burkholderiales</taxon>
        <taxon>Oxalobacteraceae</taxon>
        <taxon>Telluria group</taxon>
        <taxon>Pseudoduganella</taxon>
    </lineage>
</organism>
<evidence type="ECO:0008006" key="3">
    <source>
        <dbReference type="Google" id="ProtNLM"/>
    </source>
</evidence>
<evidence type="ECO:0000313" key="2">
    <source>
        <dbReference type="Proteomes" id="UP000448575"/>
    </source>
</evidence>
<accession>A0A6N9HDG6</accession>